<evidence type="ECO:0000313" key="3">
    <source>
        <dbReference type="Proteomes" id="UP000321822"/>
    </source>
</evidence>
<dbReference type="Pfam" id="PF13480">
    <property type="entry name" value="Acetyltransf_6"/>
    <property type="match status" value="1"/>
</dbReference>
<dbReference type="Proteomes" id="UP000321822">
    <property type="component" value="Unassembled WGS sequence"/>
</dbReference>
<accession>A0A5C6QPE3</accession>
<dbReference type="OrthoDB" id="9808976at2"/>
<dbReference type="InterPro" id="IPR038740">
    <property type="entry name" value="BioF2-like_GNAT_dom"/>
</dbReference>
<dbReference type="GO" id="GO:0016740">
    <property type="term" value="F:transferase activity"/>
    <property type="evidence" value="ECO:0007669"/>
    <property type="project" value="UniProtKB-KW"/>
</dbReference>
<keyword evidence="3" id="KW-1185">Reference proteome</keyword>
<keyword evidence="2" id="KW-0808">Transferase</keyword>
<protein>
    <submittedName>
        <fullName evidence="2">GNAT family N-acetyltransferase</fullName>
    </submittedName>
</protein>
<dbReference type="EMBL" id="VOLT01000002">
    <property type="protein sequence ID" value="TWX71036.1"/>
    <property type="molecule type" value="Genomic_DNA"/>
</dbReference>
<dbReference type="Gene3D" id="3.40.630.30">
    <property type="match status" value="1"/>
</dbReference>
<evidence type="ECO:0000259" key="1">
    <source>
        <dbReference type="Pfam" id="PF13480"/>
    </source>
</evidence>
<proteinExistence type="predicted"/>
<feature type="domain" description="BioF2-like acetyltransferase" evidence="1">
    <location>
        <begin position="185"/>
        <end position="327"/>
    </location>
</feature>
<dbReference type="AlphaFoldDB" id="A0A5C6QPE3"/>
<dbReference type="InterPro" id="IPR016181">
    <property type="entry name" value="Acyl_CoA_acyltransferase"/>
</dbReference>
<organism evidence="2 3">
    <name type="scientific">Colwellia demingiae</name>
    <dbReference type="NCBI Taxonomy" id="89401"/>
    <lineage>
        <taxon>Bacteria</taxon>
        <taxon>Pseudomonadati</taxon>
        <taxon>Pseudomonadota</taxon>
        <taxon>Gammaproteobacteria</taxon>
        <taxon>Alteromonadales</taxon>
        <taxon>Colwelliaceae</taxon>
        <taxon>Colwellia</taxon>
    </lineage>
</organism>
<evidence type="ECO:0000313" key="2">
    <source>
        <dbReference type="EMBL" id="TWX71036.1"/>
    </source>
</evidence>
<sequence>MIDVTMDNESPLKWSIISDVNKLALFSEEWDLLNNVVAHSSLFNSPYWLLNWTEQYWQSEWQLYLVTARCDGKLVVLAPFYIQPAKTIWGIKKLYPLGQGEPECSEISSEYNDILILPEFSDQALTELAKILKTINVDQIIWRAILLDSHINTLLLNAYNYSQMVEGTRYVVDGSNWSAENLSKNMRSRYRRGLNQLNKIDGKISWVKQGDFDHYWQLMKDFHQQRWLGKNKKGAFCSDEFNKSHAKFRDKSPENVAMSAIWVNDEPIAIHYYFSDSTTLYFYQSGWNEGGYSHLSPGLILHLWSIRNNNKRYYDFMMGGINDSYKKKFGCEQTPMTNIKINSNPKKVFLNKVLNKIF</sequence>
<name>A0A5C6QPE3_9GAMM</name>
<gene>
    <name evidence="2" type="ORF">ESZ36_05230</name>
</gene>
<dbReference type="SUPFAM" id="SSF55729">
    <property type="entry name" value="Acyl-CoA N-acyltransferases (Nat)"/>
    <property type="match status" value="1"/>
</dbReference>
<reference evidence="2 3" key="1">
    <citation type="submission" date="2019-07" db="EMBL/GenBank/DDBJ databases">
        <title>Genomes of sea-ice associated Colwellia species.</title>
        <authorList>
            <person name="Bowman J.P."/>
        </authorList>
    </citation>
    <scope>NUCLEOTIDE SEQUENCE [LARGE SCALE GENOMIC DNA]</scope>
    <source>
        <strain evidence="2 3">ACAM 459</strain>
    </source>
</reference>
<comment type="caution">
    <text evidence="2">The sequence shown here is derived from an EMBL/GenBank/DDBJ whole genome shotgun (WGS) entry which is preliminary data.</text>
</comment>